<dbReference type="Pfam" id="PF20431">
    <property type="entry name" value="E_motif"/>
    <property type="match status" value="1"/>
</dbReference>
<evidence type="ECO:0000256" key="1">
    <source>
        <dbReference type="ARBA" id="ARBA00006643"/>
    </source>
</evidence>
<protein>
    <submittedName>
        <fullName evidence="4">Pentatricopeptide repeat-containing protein</fullName>
    </submittedName>
</protein>
<proteinExistence type="inferred from homology"/>
<keyword evidence="2" id="KW-0677">Repeat</keyword>
<reference evidence="4 5" key="1">
    <citation type="journal article" date="2014" name="Am. J. Bot.">
        <title>Genome assembly and annotation for red clover (Trifolium pratense; Fabaceae).</title>
        <authorList>
            <person name="Istvanek J."/>
            <person name="Jaros M."/>
            <person name="Krenek A."/>
            <person name="Repkova J."/>
        </authorList>
    </citation>
    <scope>NUCLEOTIDE SEQUENCE [LARGE SCALE GENOMIC DNA]</scope>
    <source>
        <strain evidence="5">cv. Tatra</strain>
        <tissue evidence="4">Young leaves</tissue>
    </source>
</reference>
<comment type="caution">
    <text evidence="4">The sequence shown here is derived from an EMBL/GenBank/DDBJ whole genome shotgun (WGS) entry which is preliminary data.</text>
</comment>
<dbReference type="Pfam" id="PF01535">
    <property type="entry name" value="PPR"/>
    <property type="match status" value="1"/>
</dbReference>
<comment type="similarity">
    <text evidence="1">Belongs to the PPR family. PCMP-H subfamily.</text>
</comment>
<dbReference type="EMBL" id="ASHM01070902">
    <property type="protein sequence ID" value="PNX55271.1"/>
    <property type="molecule type" value="Genomic_DNA"/>
</dbReference>
<dbReference type="PANTHER" id="PTHR47926:SF347">
    <property type="entry name" value="PENTATRICOPEPTIDE REPEAT-CONTAINING PROTEIN"/>
    <property type="match status" value="1"/>
</dbReference>
<dbReference type="GO" id="GO:0003723">
    <property type="term" value="F:RNA binding"/>
    <property type="evidence" value="ECO:0007669"/>
    <property type="project" value="InterPro"/>
</dbReference>
<dbReference type="InterPro" id="IPR011990">
    <property type="entry name" value="TPR-like_helical_dom_sf"/>
</dbReference>
<evidence type="ECO:0000313" key="5">
    <source>
        <dbReference type="Proteomes" id="UP000236291"/>
    </source>
</evidence>
<dbReference type="STRING" id="57577.A0A2K3JML5"/>
<dbReference type="FunFam" id="1.25.40.10:FF:000288">
    <property type="entry name" value="Pentatricopeptide repeat-containing protein At4g02750"/>
    <property type="match status" value="1"/>
</dbReference>
<dbReference type="InterPro" id="IPR046960">
    <property type="entry name" value="PPR_At4g14850-like_plant"/>
</dbReference>
<dbReference type="Pfam" id="PF14432">
    <property type="entry name" value="DYW_deaminase"/>
    <property type="match status" value="1"/>
</dbReference>
<evidence type="ECO:0000259" key="3">
    <source>
        <dbReference type="Pfam" id="PF14432"/>
    </source>
</evidence>
<dbReference type="GO" id="GO:0008270">
    <property type="term" value="F:zinc ion binding"/>
    <property type="evidence" value="ECO:0007669"/>
    <property type="project" value="InterPro"/>
</dbReference>
<dbReference type="PANTHER" id="PTHR47926">
    <property type="entry name" value="PENTATRICOPEPTIDE REPEAT-CONTAINING PROTEIN"/>
    <property type="match status" value="1"/>
</dbReference>
<dbReference type="Pfam" id="PF20430">
    <property type="entry name" value="Eplus_motif"/>
    <property type="match status" value="1"/>
</dbReference>
<feature type="domain" description="DYW" evidence="3">
    <location>
        <begin position="189"/>
        <end position="281"/>
    </location>
</feature>
<sequence length="281" mass="31990">MKQLGLLPNHVTFVGVLSACSHVGLVDEGISYFQSMTEAHNLVPKPEHYACVVDLLGRSGLLSRARRFVEEMPIQPDAMVWRTLLSACNVHKNLDIGEFAASHLLELEPKDSATYVLLSNMYAVSGKWGCRDRTRQMMRDQGVKKEPGRSWIEVNNSVHAFFAGDQNHPRADMIYEYIRDLDFRAAEKGYVPQFNSLLSDAEIRQKDPKETIHSEKLAIAFGLLSLSSSTPIYVFKNLRVCGDCHNWIKHVSEISNRAIIVRDSYRFHHFKVGICSCKDYW</sequence>
<dbReference type="Proteomes" id="UP000236291">
    <property type="component" value="Unassembled WGS sequence"/>
</dbReference>
<dbReference type="PROSITE" id="PS51257">
    <property type="entry name" value="PROKAR_LIPOPROTEIN"/>
    <property type="match status" value="1"/>
</dbReference>
<dbReference type="InterPro" id="IPR002885">
    <property type="entry name" value="PPR_rpt"/>
</dbReference>
<dbReference type="Gene3D" id="1.25.40.10">
    <property type="entry name" value="Tetratricopeptide repeat domain"/>
    <property type="match status" value="1"/>
</dbReference>
<reference evidence="4 5" key="2">
    <citation type="journal article" date="2017" name="Front. Plant Sci.">
        <title>Gene Classification and Mining of Molecular Markers Useful in Red Clover (Trifolium pratense) Breeding.</title>
        <authorList>
            <person name="Istvanek J."/>
            <person name="Dluhosova J."/>
            <person name="Dluhos P."/>
            <person name="Patkova L."/>
            <person name="Nedelnik J."/>
            <person name="Repkova J."/>
        </authorList>
    </citation>
    <scope>NUCLEOTIDE SEQUENCE [LARGE SCALE GENOMIC DNA]</scope>
    <source>
        <strain evidence="5">cv. Tatra</strain>
        <tissue evidence="4">Young leaves</tissue>
    </source>
</reference>
<dbReference type="InterPro" id="IPR046848">
    <property type="entry name" value="E_motif"/>
</dbReference>
<accession>A0A2K3JML5</accession>
<gene>
    <name evidence="4" type="ORF">L195_g048898</name>
</gene>
<dbReference type="InterPro" id="IPR032867">
    <property type="entry name" value="DYW_dom"/>
</dbReference>
<dbReference type="AlphaFoldDB" id="A0A2K3JML5"/>
<organism evidence="4 5">
    <name type="scientific">Trifolium pratense</name>
    <name type="common">Red clover</name>
    <dbReference type="NCBI Taxonomy" id="57577"/>
    <lineage>
        <taxon>Eukaryota</taxon>
        <taxon>Viridiplantae</taxon>
        <taxon>Streptophyta</taxon>
        <taxon>Embryophyta</taxon>
        <taxon>Tracheophyta</taxon>
        <taxon>Spermatophyta</taxon>
        <taxon>Magnoliopsida</taxon>
        <taxon>eudicotyledons</taxon>
        <taxon>Gunneridae</taxon>
        <taxon>Pentapetalae</taxon>
        <taxon>rosids</taxon>
        <taxon>fabids</taxon>
        <taxon>Fabales</taxon>
        <taxon>Fabaceae</taxon>
        <taxon>Papilionoideae</taxon>
        <taxon>50 kb inversion clade</taxon>
        <taxon>NPAAA clade</taxon>
        <taxon>Hologalegina</taxon>
        <taxon>IRL clade</taxon>
        <taxon>Trifolieae</taxon>
        <taxon>Trifolium</taxon>
    </lineage>
</organism>
<evidence type="ECO:0000313" key="4">
    <source>
        <dbReference type="EMBL" id="PNX55271.1"/>
    </source>
</evidence>
<dbReference type="InterPro" id="IPR046849">
    <property type="entry name" value="E2_motif"/>
</dbReference>
<name>A0A2K3JML5_TRIPR</name>
<evidence type="ECO:0000256" key="2">
    <source>
        <dbReference type="ARBA" id="ARBA00022737"/>
    </source>
</evidence>
<dbReference type="GO" id="GO:0009451">
    <property type="term" value="P:RNA modification"/>
    <property type="evidence" value="ECO:0007669"/>
    <property type="project" value="InterPro"/>
</dbReference>